<protein>
    <submittedName>
        <fullName evidence="15">Glutathione reductase</fullName>
    </submittedName>
</protein>
<feature type="disulfide bond" description="Redox-active" evidence="11">
    <location>
        <begin position="42"/>
        <end position="47"/>
    </location>
</feature>
<dbReference type="InterPro" id="IPR004099">
    <property type="entry name" value="Pyr_nucl-diS_OxRdtase_dimer"/>
</dbReference>
<dbReference type="Gene3D" id="3.30.390.30">
    <property type="match status" value="1"/>
</dbReference>
<evidence type="ECO:0000256" key="2">
    <source>
        <dbReference type="ARBA" id="ARBA00011738"/>
    </source>
</evidence>
<feature type="binding site" evidence="10">
    <location>
        <position position="302"/>
    </location>
    <ligand>
        <name>FAD</name>
        <dbReference type="ChEBI" id="CHEBI:57692"/>
    </ligand>
</feature>
<dbReference type="Pfam" id="PF02852">
    <property type="entry name" value="Pyr_redox_dim"/>
    <property type="match status" value="1"/>
</dbReference>
<reference evidence="15" key="2">
    <citation type="journal article" date="2010" name="Mol. Plant Microbe Interact.">
        <title>Effects of galU mutation on Pseudomonas syringae-plant interactions.</title>
        <authorList>
            <person name="Deng W.L."/>
            <person name="Lin Y.C."/>
            <person name="Lin R.H."/>
            <person name="Wei C.F."/>
            <person name="Huang Y.C."/>
            <person name="Peng H.L."/>
            <person name="Huang H.C."/>
        </authorList>
    </citation>
    <scope>NUCLEOTIDE SEQUENCE</scope>
    <source>
        <strain evidence="15">61</strain>
    </source>
</reference>
<dbReference type="InterPro" id="IPR012999">
    <property type="entry name" value="Pyr_OxRdtase_I_AS"/>
</dbReference>
<keyword evidence="3 12" id="KW-0285">Flavoprotein</keyword>
<evidence type="ECO:0000256" key="5">
    <source>
        <dbReference type="ARBA" id="ARBA00022857"/>
    </source>
</evidence>
<dbReference type="Pfam" id="PF07992">
    <property type="entry name" value="Pyr_redox_2"/>
    <property type="match status" value="1"/>
</dbReference>
<keyword evidence="6 12" id="KW-0560">Oxidoreductase</keyword>
<dbReference type="GO" id="GO:0045454">
    <property type="term" value="P:cell redox homeostasis"/>
    <property type="evidence" value="ECO:0007669"/>
    <property type="project" value="InterPro"/>
</dbReference>
<organism evidence="15">
    <name type="scientific">Pseudomonas syringae pv. syringae</name>
    <dbReference type="NCBI Taxonomy" id="321"/>
    <lineage>
        <taxon>Bacteria</taxon>
        <taxon>Pseudomonadati</taxon>
        <taxon>Pseudomonadota</taxon>
        <taxon>Gammaproteobacteria</taxon>
        <taxon>Pseudomonadales</taxon>
        <taxon>Pseudomonadaceae</taxon>
        <taxon>Pseudomonas</taxon>
        <taxon>Pseudomonas syringae</taxon>
    </lineage>
</organism>
<dbReference type="EMBL" id="EU833989">
    <property type="protein sequence ID" value="ACJ22523.1"/>
    <property type="molecule type" value="Genomic_DNA"/>
</dbReference>
<dbReference type="SUPFAM" id="SSF55424">
    <property type="entry name" value="FAD/NAD-linked reductases, dimerisation (C-terminal) domain"/>
    <property type="match status" value="1"/>
</dbReference>
<dbReference type="SUPFAM" id="SSF51905">
    <property type="entry name" value="FAD/NAD(P)-binding domain"/>
    <property type="match status" value="1"/>
</dbReference>
<name>B8R3K9_PSESY</name>
<dbReference type="PANTHER" id="PTHR42737">
    <property type="entry name" value="GLUTATHIONE REDUCTASE"/>
    <property type="match status" value="1"/>
</dbReference>
<dbReference type="GO" id="GO:0050660">
    <property type="term" value="F:flavin adenine dinucleotide binding"/>
    <property type="evidence" value="ECO:0007669"/>
    <property type="project" value="InterPro"/>
</dbReference>
<dbReference type="FunFam" id="3.50.50.60:FF:000051">
    <property type="entry name" value="Glutathione reductase"/>
    <property type="match status" value="1"/>
</dbReference>
<evidence type="ECO:0000256" key="3">
    <source>
        <dbReference type="ARBA" id="ARBA00022630"/>
    </source>
</evidence>
<dbReference type="InterPro" id="IPR001100">
    <property type="entry name" value="Pyr_nuc-diS_OxRdtase"/>
</dbReference>
<feature type="domain" description="FAD/NAD(P)-binding" evidence="14">
    <location>
        <begin position="5"/>
        <end position="317"/>
    </location>
</feature>
<feature type="domain" description="Pyridine nucleotide-disulphide oxidoreductase dimerisation" evidence="13">
    <location>
        <begin position="338"/>
        <end position="446"/>
    </location>
</feature>
<dbReference type="GO" id="GO:0004362">
    <property type="term" value="F:glutathione-disulfide reductase (NADPH) activity"/>
    <property type="evidence" value="ECO:0007669"/>
    <property type="project" value="TreeGrafter"/>
</dbReference>
<dbReference type="PRINTS" id="PR00368">
    <property type="entry name" value="FADPNR"/>
</dbReference>
<dbReference type="PROSITE" id="PS00076">
    <property type="entry name" value="PYRIDINE_REDOX_1"/>
    <property type="match status" value="1"/>
</dbReference>
<evidence type="ECO:0000256" key="8">
    <source>
        <dbReference type="ARBA" id="ARBA00023284"/>
    </source>
</evidence>
<dbReference type="NCBIfam" id="NF004776">
    <property type="entry name" value="PRK06116.1"/>
    <property type="match status" value="1"/>
</dbReference>
<dbReference type="InterPro" id="IPR046952">
    <property type="entry name" value="GSHR/TRXR-like"/>
</dbReference>
<keyword evidence="4 10" id="KW-0274">FAD</keyword>
<evidence type="ECO:0000313" key="15">
    <source>
        <dbReference type="EMBL" id="ACJ22523.1"/>
    </source>
</evidence>
<dbReference type="PANTHER" id="PTHR42737:SF2">
    <property type="entry name" value="GLUTATHIONE REDUCTASE"/>
    <property type="match status" value="1"/>
</dbReference>
<keyword evidence="7" id="KW-1015">Disulfide bond</keyword>
<dbReference type="GO" id="GO:0006749">
    <property type="term" value="P:glutathione metabolic process"/>
    <property type="evidence" value="ECO:0007669"/>
    <property type="project" value="TreeGrafter"/>
</dbReference>
<dbReference type="PRINTS" id="PR00411">
    <property type="entry name" value="PNDRDTASEI"/>
</dbReference>
<evidence type="ECO:0000256" key="7">
    <source>
        <dbReference type="ARBA" id="ARBA00023157"/>
    </source>
</evidence>
<dbReference type="GO" id="GO:0005829">
    <property type="term" value="C:cytosol"/>
    <property type="evidence" value="ECO:0007669"/>
    <property type="project" value="TreeGrafter"/>
</dbReference>
<gene>
    <name evidence="15" type="primary">gor</name>
</gene>
<feature type="binding site" evidence="10">
    <location>
        <position position="261"/>
    </location>
    <ligand>
        <name>NAD(+)</name>
        <dbReference type="ChEBI" id="CHEBI:57540"/>
    </ligand>
</feature>
<feature type="binding site" evidence="10">
    <location>
        <begin position="173"/>
        <end position="180"/>
    </location>
    <ligand>
        <name>NAD(+)</name>
        <dbReference type="ChEBI" id="CHEBI:57540"/>
    </ligand>
</feature>
<keyword evidence="5" id="KW-0521">NADP</keyword>
<feature type="active site" description="Proton acceptor" evidence="9">
    <location>
        <position position="436"/>
    </location>
</feature>
<evidence type="ECO:0000256" key="4">
    <source>
        <dbReference type="ARBA" id="ARBA00022827"/>
    </source>
</evidence>
<keyword evidence="10" id="KW-0547">Nucleotide-binding</keyword>
<dbReference type="Gene3D" id="3.50.50.60">
    <property type="entry name" value="FAD/NAD(P)-binding domain"/>
    <property type="match status" value="2"/>
</dbReference>
<dbReference type="InterPro" id="IPR036188">
    <property type="entry name" value="FAD/NAD-bd_sf"/>
</dbReference>
<accession>B8R3K9</accession>
<evidence type="ECO:0000256" key="6">
    <source>
        <dbReference type="ARBA" id="ARBA00023002"/>
    </source>
</evidence>
<evidence type="ECO:0000256" key="10">
    <source>
        <dbReference type="PIRSR" id="PIRSR000350-3"/>
    </source>
</evidence>
<dbReference type="InterPro" id="IPR023753">
    <property type="entry name" value="FAD/NAD-binding_dom"/>
</dbReference>
<dbReference type="PIRSF" id="PIRSF000350">
    <property type="entry name" value="Mercury_reductase_MerA"/>
    <property type="match status" value="1"/>
</dbReference>
<evidence type="ECO:0000259" key="13">
    <source>
        <dbReference type="Pfam" id="PF02852"/>
    </source>
</evidence>
<proteinExistence type="inferred from homology"/>
<dbReference type="GO" id="GO:0034599">
    <property type="term" value="P:cellular response to oxidative stress"/>
    <property type="evidence" value="ECO:0007669"/>
    <property type="project" value="TreeGrafter"/>
</dbReference>
<keyword evidence="8 12" id="KW-0676">Redox-active center</keyword>
<dbReference type="InterPro" id="IPR016156">
    <property type="entry name" value="FAD/NAD-linked_Rdtase_dimer_sf"/>
</dbReference>
<reference evidence="15" key="1">
    <citation type="submission" date="2008-06" db="EMBL/GenBank/DDBJ databases">
        <title>Cloning and characterization of galU gene from Pseudomonas syringae pv. syringae 61.</title>
        <authorList>
            <person name="Lin Y.-C."/>
            <person name="Lin R.-H."/>
            <person name="Peng H.-L."/>
            <person name="Chang H.-Y."/>
            <person name="Huang H.-C."/>
        </authorList>
    </citation>
    <scope>NUCLEOTIDE SEQUENCE</scope>
    <source>
        <strain evidence="15">61</strain>
    </source>
</reference>
<evidence type="ECO:0000256" key="12">
    <source>
        <dbReference type="RuleBase" id="RU003691"/>
    </source>
</evidence>
<sequence length="452" mass="49286">MAFDFDLFVIGAGSGGVRAARFAAGFGAKVAVAESRYLGGTCVNVGCVPKKLLVYGAHFSEDFDHAKGFGWSLGEAQFDWATLIANKDREINRLNGIYRKLLVDSGVTLLEGHAKLTGPQQVEINGQTYSAERILIATGGWPQVPDVPGREHAITSNEAFYLKTLPKRVVVVGGGYIAVEFASIFNGLGADTTLVYRRELFLRGFDGGVRTHLHEELLKRHMTIRFNSDIERIDKRADGSLLLSMKGGGTSQTDCVFYATGRRPMLDNLGLDSVDVKLDEHGYIKVDDNYQSSEPSILAIGDVIGGVQLTPVALAEGMAVARRLFKPEQYRPVDYNHIPTAVFSLPNIGTVGLTEEDAIKAGHDVQIFESRFRPMKLTLTDDQERTLMKLVVDAKTDRVLGCHMVGPDAGEIVQSLAIAIKAGATKQVFDDTIGVHPTAAEEFVTMRTPVKR</sequence>
<evidence type="ECO:0000259" key="14">
    <source>
        <dbReference type="Pfam" id="PF07992"/>
    </source>
</evidence>
<evidence type="ECO:0000256" key="9">
    <source>
        <dbReference type="PIRSR" id="PIRSR000350-2"/>
    </source>
</evidence>
<evidence type="ECO:0000256" key="1">
    <source>
        <dbReference type="ARBA" id="ARBA00007532"/>
    </source>
</evidence>
<feature type="binding site" evidence="10">
    <location>
        <position position="51"/>
    </location>
    <ligand>
        <name>FAD</name>
        <dbReference type="ChEBI" id="CHEBI:57692"/>
    </ligand>
</feature>
<dbReference type="AlphaFoldDB" id="B8R3K9"/>
<evidence type="ECO:0000256" key="11">
    <source>
        <dbReference type="PIRSR" id="PIRSR000350-4"/>
    </source>
</evidence>
<comment type="cofactor">
    <cofactor evidence="10">
        <name>FAD</name>
        <dbReference type="ChEBI" id="CHEBI:57692"/>
    </cofactor>
    <text evidence="10">Binds 1 FAD per subunit.</text>
</comment>
<keyword evidence="10" id="KW-0520">NAD</keyword>
<comment type="similarity">
    <text evidence="1 12">Belongs to the class-I pyridine nucleotide-disulfide oxidoreductase family.</text>
</comment>
<comment type="subunit">
    <text evidence="2">Homodimer.</text>
</comment>